<feature type="chain" id="PRO_5002510642" description="DUF4426 domain-containing protein" evidence="1">
    <location>
        <begin position="30"/>
        <end position="153"/>
    </location>
</feature>
<evidence type="ECO:0000256" key="1">
    <source>
        <dbReference type="SAM" id="SignalP"/>
    </source>
</evidence>
<evidence type="ECO:0000313" key="3">
    <source>
        <dbReference type="EMBL" id="AKE53065.1"/>
    </source>
</evidence>
<evidence type="ECO:0000259" key="2">
    <source>
        <dbReference type="Pfam" id="PF14467"/>
    </source>
</evidence>
<accession>A0A0F6TSA3</accession>
<evidence type="ECO:0000313" key="4">
    <source>
        <dbReference type="Proteomes" id="UP000034071"/>
    </source>
</evidence>
<dbReference type="STRING" id="914150.TQ33_2138"/>
<reference evidence="3 4" key="1">
    <citation type="submission" date="2015-02" db="EMBL/GenBank/DDBJ databases">
        <title>Complete genome sequence of Kangiella geojedonensis strain YCS-5T.</title>
        <authorList>
            <person name="Kim K.M."/>
        </authorList>
    </citation>
    <scope>NUCLEOTIDE SEQUENCE [LARGE SCALE GENOMIC DNA]</scope>
    <source>
        <strain evidence="3 4">YCS-5</strain>
    </source>
</reference>
<dbReference type="HOGENOM" id="CLU_141658_0_0_6"/>
<dbReference type="Gene3D" id="2.60.40.3340">
    <property type="entry name" value="Domain of unknown function DUF4426"/>
    <property type="match status" value="1"/>
</dbReference>
<protein>
    <recommendedName>
        <fullName evidence="2">DUF4426 domain-containing protein</fullName>
    </recommendedName>
</protein>
<name>A0A0F6TSA3_9GAMM</name>
<proteinExistence type="predicted"/>
<dbReference type="RefSeq" id="WP_046562053.1">
    <property type="nucleotide sequence ID" value="NZ_CP010975.1"/>
</dbReference>
<dbReference type="Proteomes" id="UP000034071">
    <property type="component" value="Chromosome"/>
</dbReference>
<dbReference type="AlphaFoldDB" id="A0A0F6TSA3"/>
<dbReference type="OrthoDB" id="8563353at2"/>
<gene>
    <name evidence="3" type="ORF">TQ33_2138</name>
</gene>
<dbReference type="InterPro" id="IPR025218">
    <property type="entry name" value="DUF4426"/>
</dbReference>
<keyword evidence="4" id="KW-1185">Reference proteome</keyword>
<keyword evidence="1" id="KW-0732">Signal</keyword>
<dbReference type="KEGG" id="kge:TQ33_2138"/>
<dbReference type="EMBL" id="CP010975">
    <property type="protein sequence ID" value="AKE53065.1"/>
    <property type="molecule type" value="Genomic_DNA"/>
</dbReference>
<sequence length="153" mass="17303">MKYLLKAKSLLLAVSLGVIALVSSPQSDAGEKRVDDYIIHYNAFNSSFIQPETAVQYKVQRSKYTGLLNVSVHKVVEQGKDKALKVAMRGRATNNLSQLQELGFKEVIEGDAVYYLADFQFRDEENMDLQFTINIPGYERPVSINLSQKFYAD</sequence>
<organism evidence="3 4">
    <name type="scientific">Kangiella geojedonensis</name>
    <dbReference type="NCBI Taxonomy" id="914150"/>
    <lineage>
        <taxon>Bacteria</taxon>
        <taxon>Pseudomonadati</taxon>
        <taxon>Pseudomonadota</taxon>
        <taxon>Gammaproteobacteria</taxon>
        <taxon>Kangiellales</taxon>
        <taxon>Kangiellaceae</taxon>
        <taxon>Kangiella</taxon>
    </lineage>
</organism>
<feature type="signal peptide" evidence="1">
    <location>
        <begin position="1"/>
        <end position="29"/>
    </location>
</feature>
<dbReference type="Pfam" id="PF14467">
    <property type="entry name" value="DUF4426"/>
    <property type="match status" value="1"/>
</dbReference>
<feature type="domain" description="DUF4426" evidence="2">
    <location>
        <begin position="32"/>
        <end position="153"/>
    </location>
</feature>